<dbReference type="Gene3D" id="3.60.21.10">
    <property type="match status" value="1"/>
</dbReference>
<dbReference type="PANTHER" id="PTHR31302:SF31">
    <property type="entry name" value="PHOSPHODIESTERASE YAEI"/>
    <property type="match status" value="1"/>
</dbReference>
<keyword evidence="6" id="KW-1185">Reference proteome</keyword>
<dbReference type="GO" id="GO:0009245">
    <property type="term" value="P:lipid A biosynthetic process"/>
    <property type="evidence" value="ECO:0007669"/>
    <property type="project" value="TreeGrafter"/>
</dbReference>
<dbReference type="InterPro" id="IPR051158">
    <property type="entry name" value="Metallophosphoesterase_sf"/>
</dbReference>
<feature type="transmembrane region" description="Helical" evidence="3">
    <location>
        <begin position="65"/>
        <end position="89"/>
    </location>
</feature>
<dbReference type="PANTHER" id="PTHR31302">
    <property type="entry name" value="TRANSMEMBRANE PROTEIN WITH METALLOPHOSPHOESTERASE DOMAIN-RELATED"/>
    <property type="match status" value="1"/>
</dbReference>
<dbReference type="EMBL" id="CP054493">
    <property type="protein sequence ID" value="QOY55623.1"/>
    <property type="molecule type" value="Genomic_DNA"/>
</dbReference>
<name>A0A7S7M2V7_9BACT</name>
<evidence type="ECO:0000256" key="1">
    <source>
        <dbReference type="ARBA" id="ARBA00022723"/>
    </source>
</evidence>
<reference evidence="5 6" key="1">
    <citation type="submission" date="2020-05" db="EMBL/GenBank/DDBJ databases">
        <title>Sulfurimonas marisnigri, sp. nov., and Sulfurimonas baltica, sp. nov., manganese oxide reducing chemolithoautotrophs of the class Epsilonproteobacteria isolated from the pelagic redoxclines of the Black and Baltic Seas and emended description of the genus Sulfurimonas.</title>
        <authorList>
            <person name="Henkel J.V."/>
            <person name="Laudan C."/>
            <person name="Werner J."/>
            <person name="Neu T."/>
            <person name="Plewe S."/>
            <person name="Sproer C."/>
            <person name="Bunk B."/>
            <person name="Schulz-Vogt H.N."/>
        </authorList>
    </citation>
    <scope>NUCLEOTIDE SEQUENCE [LARGE SCALE GENOMIC DNA]</scope>
    <source>
        <strain evidence="5 6">SoZ1</strain>
    </source>
</reference>
<dbReference type="GO" id="GO:0016020">
    <property type="term" value="C:membrane"/>
    <property type="evidence" value="ECO:0007669"/>
    <property type="project" value="GOC"/>
</dbReference>
<dbReference type="Proteomes" id="UP000593836">
    <property type="component" value="Chromosome"/>
</dbReference>
<gene>
    <name evidence="5" type="ORF">HUE87_05190</name>
</gene>
<protein>
    <submittedName>
        <fullName evidence="5">Metallophosphoesterase</fullName>
    </submittedName>
</protein>
<keyword evidence="3" id="KW-0472">Membrane</keyword>
<keyword evidence="3" id="KW-1133">Transmembrane helix</keyword>
<evidence type="ECO:0000313" key="5">
    <source>
        <dbReference type="EMBL" id="QOY55623.1"/>
    </source>
</evidence>
<dbReference type="RefSeq" id="WP_194367662.1">
    <property type="nucleotide sequence ID" value="NZ_CP054493.1"/>
</dbReference>
<feature type="transmembrane region" description="Helical" evidence="3">
    <location>
        <begin position="6"/>
        <end position="26"/>
    </location>
</feature>
<evidence type="ECO:0000259" key="4">
    <source>
        <dbReference type="Pfam" id="PF00149"/>
    </source>
</evidence>
<dbReference type="GO" id="GO:0046872">
    <property type="term" value="F:metal ion binding"/>
    <property type="evidence" value="ECO:0007669"/>
    <property type="project" value="UniProtKB-KW"/>
</dbReference>
<dbReference type="KEGG" id="smas:HUE87_05190"/>
<proteinExistence type="predicted"/>
<dbReference type="CDD" id="cd07385">
    <property type="entry name" value="MPP_YkuE_C"/>
    <property type="match status" value="1"/>
</dbReference>
<sequence length="373" mass="42705">MNPILFFTAFFGVFILLNMYISKRLIAKLDIKTTTKRYLRIFLIINLLGIIGYMSGRYYLNIPNWLYFMLSLPIGILFLLFCTTIIYDISRVLLSFAPISESRRKFFKKSLDISSLTVATTLTLRSIYEARFVKLERVTIKIKDLKRPYKIVQLSDIHISGLINAKFIKDIVKRVNALKPDIVVITGDLIDIDIDHAKDTLQELKSLNSKYGTFFIVGNHEYFHNITKIIDRVKSIGIRVLENENVYIGEDGKGFNLAGVYDIFGYRAKTHMPDLQKALLAKKDSPTILLAHQPRYIEEVKDGVDLVLSGHTHGGQLYPFRLLVKLQQPYISGLHQHNDKLQIYVNKGTGFWGPPMRLGASSEITEILIEAEI</sequence>
<dbReference type="InterPro" id="IPR029052">
    <property type="entry name" value="Metallo-depent_PP-like"/>
</dbReference>
<keyword evidence="3" id="KW-0812">Transmembrane</keyword>
<dbReference type="InterPro" id="IPR004843">
    <property type="entry name" value="Calcineurin-like_PHP"/>
</dbReference>
<organism evidence="5 6">
    <name type="scientific">Candidatus Sulfurimonas marisnigri</name>
    <dbReference type="NCBI Taxonomy" id="2740405"/>
    <lineage>
        <taxon>Bacteria</taxon>
        <taxon>Pseudomonadati</taxon>
        <taxon>Campylobacterota</taxon>
        <taxon>Epsilonproteobacteria</taxon>
        <taxon>Campylobacterales</taxon>
        <taxon>Sulfurimonadaceae</taxon>
        <taxon>Sulfurimonas</taxon>
    </lineage>
</organism>
<feature type="transmembrane region" description="Helical" evidence="3">
    <location>
        <begin position="38"/>
        <end position="59"/>
    </location>
</feature>
<dbReference type="GO" id="GO:0008758">
    <property type="term" value="F:UDP-2,3-diacylglucosamine hydrolase activity"/>
    <property type="evidence" value="ECO:0007669"/>
    <property type="project" value="TreeGrafter"/>
</dbReference>
<keyword evidence="1" id="KW-0479">Metal-binding</keyword>
<dbReference type="SUPFAM" id="SSF56300">
    <property type="entry name" value="Metallo-dependent phosphatases"/>
    <property type="match status" value="1"/>
</dbReference>
<evidence type="ECO:0000256" key="3">
    <source>
        <dbReference type="SAM" id="Phobius"/>
    </source>
</evidence>
<evidence type="ECO:0000313" key="6">
    <source>
        <dbReference type="Proteomes" id="UP000593836"/>
    </source>
</evidence>
<dbReference type="Pfam" id="PF00149">
    <property type="entry name" value="Metallophos"/>
    <property type="match status" value="1"/>
</dbReference>
<evidence type="ECO:0000256" key="2">
    <source>
        <dbReference type="ARBA" id="ARBA00022801"/>
    </source>
</evidence>
<accession>A0A7S7M2V7</accession>
<feature type="domain" description="Calcineurin-like phosphoesterase" evidence="4">
    <location>
        <begin position="150"/>
        <end position="314"/>
    </location>
</feature>
<dbReference type="AlphaFoldDB" id="A0A7S7M2V7"/>
<keyword evidence="2" id="KW-0378">Hydrolase</keyword>